<proteinExistence type="predicted"/>
<evidence type="ECO:0000313" key="1">
    <source>
        <dbReference type="EMBL" id="KAF7508001.1"/>
    </source>
</evidence>
<dbReference type="AlphaFoldDB" id="A0A8H7E5X9"/>
<comment type="caution">
    <text evidence="1">The sequence shown here is derived from an EMBL/GenBank/DDBJ whole genome shotgun (WGS) entry which is preliminary data.</text>
</comment>
<reference evidence="1" key="1">
    <citation type="submission" date="2020-02" db="EMBL/GenBank/DDBJ databases">
        <authorList>
            <person name="Palmer J.M."/>
        </authorList>
    </citation>
    <scope>NUCLEOTIDE SEQUENCE</scope>
    <source>
        <strain evidence="1">EPUS1.4</strain>
        <tissue evidence="1">Thallus</tissue>
    </source>
</reference>
<accession>A0A8H7E5X9</accession>
<evidence type="ECO:0000313" key="2">
    <source>
        <dbReference type="Proteomes" id="UP000606974"/>
    </source>
</evidence>
<dbReference type="EMBL" id="JAACFV010000060">
    <property type="protein sequence ID" value="KAF7508001.1"/>
    <property type="molecule type" value="Genomic_DNA"/>
</dbReference>
<name>A0A8H7E5X9_9EURO</name>
<sequence length="72" mass="7854">MSNWFGQCCSVATVVETPVPRYEGVDVLNVNATFGDDSYNLLLESIARDVGVEHRNNGGWIVVPVLQGSEVE</sequence>
<gene>
    <name evidence="1" type="ORF">GJ744_009898</name>
</gene>
<keyword evidence="2" id="KW-1185">Reference proteome</keyword>
<organism evidence="1 2">
    <name type="scientific">Endocarpon pusillum</name>
    <dbReference type="NCBI Taxonomy" id="364733"/>
    <lineage>
        <taxon>Eukaryota</taxon>
        <taxon>Fungi</taxon>
        <taxon>Dikarya</taxon>
        <taxon>Ascomycota</taxon>
        <taxon>Pezizomycotina</taxon>
        <taxon>Eurotiomycetes</taxon>
        <taxon>Chaetothyriomycetidae</taxon>
        <taxon>Verrucariales</taxon>
        <taxon>Verrucariaceae</taxon>
        <taxon>Endocarpon</taxon>
    </lineage>
</organism>
<protein>
    <submittedName>
        <fullName evidence="1">Uncharacterized protein</fullName>
    </submittedName>
</protein>
<dbReference type="Proteomes" id="UP000606974">
    <property type="component" value="Unassembled WGS sequence"/>
</dbReference>